<reference evidence="2" key="1">
    <citation type="submission" date="2023-02" db="EMBL/GenBank/DDBJ databases">
        <title>Actinomadura rubrobrunea NBRC 14622.</title>
        <authorList>
            <person name="Ichikawa N."/>
            <person name="Sato H."/>
            <person name="Tonouchi N."/>
        </authorList>
    </citation>
    <scope>NUCLEOTIDE SEQUENCE</scope>
    <source>
        <strain evidence="2">NBRC 14622</strain>
    </source>
</reference>
<evidence type="ECO:0000313" key="2">
    <source>
        <dbReference type="EMBL" id="GLW63736.1"/>
    </source>
</evidence>
<sequence length="56" mass="5770">MTAISAAGSEAEECEGGVDMPPTLAIRVGPPGVPSRVVDERRDDLREAGHGERGPA</sequence>
<feature type="region of interest" description="Disordered" evidence="1">
    <location>
        <begin position="1"/>
        <end position="56"/>
    </location>
</feature>
<dbReference type="Proteomes" id="UP001165124">
    <property type="component" value="Unassembled WGS sequence"/>
</dbReference>
<accession>A0A9W6UTK8</accession>
<evidence type="ECO:0000256" key="1">
    <source>
        <dbReference type="SAM" id="MobiDB-lite"/>
    </source>
</evidence>
<organism evidence="2 3">
    <name type="scientific">Actinomadura rubrobrunea</name>
    <dbReference type="NCBI Taxonomy" id="115335"/>
    <lineage>
        <taxon>Bacteria</taxon>
        <taxon>Bacillati</taxon>
        <taxon>Actinomycetota</taxon>
        <taxon>Actinomycetes</taxon>
        <taxon>Streptosporangiales</taxon>
        <taxon>Thermomonosporaceae</taxon>
        <taxon>Actinomadura</taxon>
    </lineage>
</organism>
<name>A0A9W6UTK8_9ACTN</name>
<feature type="compositionally biased region" description="Low complexity" evidence="1">
    <location>
        <begin position="27"/>
        <end position="36"/>
    </location>
</feature>
<feature type="compositionally biased region" description="Basic and acidic residues" evidence="1">
    <location>
        <begin position="37"/>
        <end position="56"/>
    </location>
</feature>
<dbReference type="EMBL" id="BSRZ01000003">
    <property type="protein sequence ID" value="GLW63736.1"/>
    <property type="molecule type" value="Genomic_DNA"/>
</dbReference>
<proteinExistence type="predicted"/>
<dbReference type="AlphaFoldDB" id="A0A9W6UTK8"/>
<comment type="caution">
    <text evidence="2">The sequence shown here is derived from an EMBL/GenBank/DDBJ whole genome shotgun (WGS) entry which is preliminary data.</text>
</comment>
<evidence type="ECO:0000313" key="3">
    <source>
        <dbReference type="Proteomes" id="UP001165124"/>
    </source>
</evidence>
<keyword evidence="3" id="KW-1185">Reference proteome</keyword>
<gene>
    <name evidence="2" type="ORF">Arub01_19800</name>
</gene>
<protein>
    <submittedName>
        <fullName evidence="2">Uncharacterized protein</fullName>
    </submittedName>
</protein>